<reference evidence="5 6" key="1">
    <citation type="submission" date="2017-07" db="EMBL/GenBank/DDBJ databases">
        <title>An improved, manually edited Actinidia chinensis var. chinensis (kiwifruit) genome highlights the challenges associated with draft genomes and gene prediction in plants.</title>
        <authorList>
            <person name="Pilkington S."/>
            <person name="Crowhurst R."/>
            <person name="Hilario E."/>
            <person name="Nardozza S."/>
            <person name="Fraser L."/>
            <person name="Peng Y."/>
            <person name="Gunaseelan K."/>
            <person name="Simpson R."/>
            <person name="Tahir J."/>
            <person name="Deroles S."/>
            <person name="Templeton K."/>
            <person name="Luo Z."/>
            <person name="Davy M."/>
            <person name="Cheng C."/>
            <person name="Mcneilage M."/>
            <person name="Scaglione D."/>
            <person name="Liu Y."/>
            <person name="Zhang Q."/>
            <person name="Datson P."/>
            <person name="De Silva N."/>
            <person name="Gardiner S."/>
            <person name="Bassett H."/>
            <person name="Chagne D."/>
            <person name="Mccallum J."/>
            <person name="Dzierzon H."/>
            <person name="Deng C."/>
            <person name="Wang Y.-Y."/>
            <person name="Barron N."/>
            <person name="Manako K."/>
            <person name="Bowen J."/>
            <person name="Foster T."/>
            <person name="Erridge Z."/>
            <person name="Tiffin H."/>
            <person name="Waite C."/>
            <person name="Davies K."/>
            <person name="Grierson E."/>
            <person name="Laing W."/>
            <person name="Kirk R."/>
            <person name="Chen X."/>
            <person name="Wood M."/>
            <person name="Montefiori M."/>
            <person name="Brummell D."/>
            <person name="Schwinn K."/>
            <person name="Catanach A."/>
            <person name="Fullerton C."/>
            <person name="Li D."/>
            <person name="Meiyalaghan S."/>
            <person name="Nieuwenhuizen N."/>
            <person name="Read N."/>
            <person name="Prakash R."/>
            <person name="Hunter D."/>
            <person name="Zhang H."/>
            <person name="Mckenzie M."/>
            <person name="Knabel M."/>
            <person name="Harris A."/>
            <person name="Allan A."/>
            <person name="Chen A."/>
            <person name="Janssen B."/>
            <person name="Plunkett B."/>
            <person name="Dwamena C."/>
            <person name="Voogd C."/>
            <person name="Leif D."/>
            <person name="Lafferty D."/>
            <person name="Souleyre E."/>
            <person name="Varkonyi-Gasic E."/>
            <person name="Gambi F."/>
            <person name="Hanley J."/>
            <person name="Yao J.-L."/>
            <person name="Cheung J."/>
            <person name="David K."/>
            <person name="Warren B."/>
            <person name="Marsh K."/>
            <person name="Snowden K."/>
            <person name="Lin-Wang K."/>
            <person name="Brian L."/>
            <person name="Martinez-Sanchez M."/>
            <person name="Wang M."/>
            <person name="Ileperuma N."/>
            <person name="Macnee N."/>
            <person name="Campin R."/>
            <person name="Mcatee P."/>
            <person name="Drummond R."/>
            <person name="Espley R."/>
            <person name="Ireland H."/>
            <person name="Wu R."/>
            <person name="Atkinson R."/>
            <person name="Karunairetnam S."/>
            <person name="Bulley S."/>
            <person name="Chunkath S."/>
            <person name="Hanley Z."/>
            <person name="Storey R."/>
            <person name="Thrimawithana A."/>
            <person name="Thomson S."/>
            <person name="David C."/>
            <person name="Testolin R."/>
        </authorList>
    </citation>
    <scope>NUCLEOTIDE SEQUENCE [LARGE SCALE GENOMIC DNA]</scope>
    <source>
        <strain evidence="6">cv. Red5</strain>
        <tissue evidence="5">Young leaf</tissue>
    </source>
</reference>
<feature type="domain" description="Wall-associated receptor kinase galacturonan-binding" evidence="4">
    <location>
        <begin position="35"/>
        <end position="93"/>
    </location>
</feature>
<feature type="signal peptide" evidence="3">
    <location>
        <begin position="1"/>
        <end position="19"/>
    </location>
</feature>
<proteinExistence type="predicted"/>
<comment type="caution">
    <text evidence="5">The sequence shown here is derived from an EMBL/GenBank/DDBJ whole genome shotgun (WGS) entry which is preliminary data.</text>
</comment>
<dbReference type="STRING" id="1590841.A0A2R6QGM7"/>
<name>A0A2R6QGM7_ACTCC</name>
<sequence length="277" mass="30841">MARFLFFITSTIFTKLVQALLPILGQTYPIHVKTCRSYCGNLTVDYPFGIRPGCGHPVFRDLLFCINDFLMLHKRSGSYRVLDIDYPHKALTLHEGYSHRALTLHNPHISNCDLIVLGYRGNGFVVDPWRDSYLSPAQDNVFVLIGCSGGSPLFQGFPGKHLPCRNVSSMGCEDYYGCPTWKVIGPKRVGLVYRGIAVHIVLHRSRWPGRAGGPMGYESRTLCRGTRPSVGSAKTPEAHVGTILMVSRRIHDFCDCLDDILLKLTEALTAADIFGNP</sequence>
<feature type="chain" id="PRO_5015307095" evidence="3">
    <location>
        <begin position="20"/>
        <end position="277"/>
    </location>
</feature>
<dbReference type="AlphaFoldDB" id="A0A2R6QGM7"/>
<evidence type="ECO:0000256" key="3">
    <source>
        <dbReference type="SAM" id="SignalP"/>
    </source>
</evidence>
<evidence type="ECO:0000259" key="4">
    <source>
        <dbReference type="Pfam" id="PF13947"/>
    </source>
</evidence>
<dbReference type="GO" id="GO:0016020">
    <property type="term" value="C:membrane"/>
    <property type="evidence" value="ECO:0007669"/>
    <property type="project" value="UniProtKB-SubCell"/>
</dbReference>
<keyword evidence="5" id="KW-0675">Receptor</keyword>
<keyword evidence="5" id="KW-0808">Transferase</keyword>
<protein>
    <submittedName>
        <fullName evidence="5">Wall-associated receptor kinase</fullName>
    </submittedName>
</protein>
<evidence type="ECO:0000313" key="5">
    <source>
        <dbReference type="EMBL" id="PSS07771.1"/>
    </source>
</evidence>
<comment type="subcellular location">
    <subcellularLocation>
        <location evidence="1">Membrane</location>
        <topology evidence="1">Single-pass membrane protein</topology>
    </subcellularLocation>
</comment>
<dbReference type="EMBL" id="NKQK01000016">
    <property type="protein sequence ID" value="PSS07771.1"/>
    <property type="molecule type" value="Genomic_DNA"/>
</dbReference>
<dbReference type="PANTHER" id="PTHR33355">
    <property type="entry name" value="WALL-ASSOCIATED RECEPTOR KINASE CARBOXY-TERMINAL PROTEIN-RELATED"/>
    <property type="match status" value="1"/>
</dbReference>
<dbReference type="Gramene" id="PSS07771">
    <property type="protein sequence ID" value="PSS07771"/>
    <property type="gene ID" value="CEY00_Acc18124"/>
</dbReference>
<dbReference type="Pfam" id="PF13947">
    <property type="entry name" value="GUB_WAK_bind"/>
    <property type="match status" value="1"/>
</dbReference>
<evidence type="ECO:0000313" key="6">
    <source>
        <dbReference type="Proteomes" id="UP000241394"/>
    </source>
</evidence>
<keyword evidence="5" id="KW-0418">Kinase</keyword>
<evidence type="ECO:0000256" key="1">
    <source>
        <dbReference type="ARBA" id="ARBA00004167"/>
    </source>
</evidence>
<dbReference type="OrthoDB" id="1859308at2759"/>
<keyword evidence="6" id="KW-1185">Reference proteome</keyword>
<dbReference type="GO" id="GO:0016301">
    <property type="term" value="F:kinase activity"/>
    <property type="evidence" value="ECO:0007669"/>
    <property type="project" value="UniProtKB-KW"/>
</dbReference>
<keyword evidence="2 3" id="KW-0732">Signal</keyword>
<gene>
    <name evidence="5" type="ORF">CEY00_Acc18124</name>
</gene>
<evidence type="ECO:0000256" key="2">
    <source>
        <dbReference type="ARBA" id="ARBA00022729"/>
    </source>
</evidence>
<dbReference type="Proteomes" id="UP000241394">
    <property type="component" value="Chromosome LG16"/>
</dbReference>
<dbReference type="InterPro" id="IPR025287">
    <property type="entry name" value="WAK_GUB"/>
</dbReference>
<dbReference type="GO" id="GO:0030247">
    <property type="term" value="F:polysaccharide binding"/>
    <property type="evidence" value="ECO:0007669"/>
    <property type="project" value="InterPro"/>
</dbReference>
<reference evidence="6" key="2">
    <citation type="journal article" date="2018" name="BMC Genomics">
        <title>A manually annotated Actinidia chinensis var. chinensis (kiwifruit) genome highlights the challenges associated with draft genomes and gene prediction in plants.</title>
        <authorList>
            <person name="Pilkington S.M."/>
            <person name="Crowhurst R."/>
            <person name="Hilario E."/>
            <person name="Nardozza S."/>
            <person name="Fraser L."/>
            <person name="Peng Y."/>
            <person name="Gunaseelan K."/>
            <person name="Simpson R."/>
            <person name="Tahir J."/>
            <person name="Deroles S.C."/>
            <person name="Templeton K."/>
            <person name="Luo Z."/>
            <person name="Davy M."/>
            <person name="Cheng C."/>
            <person name="McNeilage M."/>
            <person name="Scaglione D."/>
            <person name="Liu Y."/>
            <person name="Zhang Q."/>
            <person name="Datson P."/>
            <person name="De Silva N."/>
            <person name="Gardiner S.E."/>
            <person name="Bassett H."/>
            <person name="Chagne D."/>
            <person name="McCallum J."/>
            <person name="Dzierzon H."/>
            <person name="Deng C."/>
            <person name="Wang Y.Y."/>
            <person name="Barron L."/>
            <person name="Manako K."/>
            <person name="Bowen J."/>
            <person name="Foster T.M."/>
            <person name="Erridge Z.A."/>
            <person name="Tiffin H."/>
            <person name="Waite C.N."/>
            <person name="Davies K.M."/>
            <person name="Grierson E.P."/>
            <person name="Laing W.A."/>
            <person name="Kirk R."/>
            <person name="Chen X."/>
            <person name="Wood M."/>
            <person name="Montefiori M."/>
            <person name="Brummell D.A."/>
            <person name="Schwinn K.E."/>
            <person name="Catanach A."/>
            <person name="Fullerton C."/>
            <person name="Li D."/>
            <person name="Meiyalaghan S."/>
            <person name="Nieuwenhuizen N."/>
            <person name="Read N."/>
            <person name="Prakash R."/>
            <person name="Hunter D."/>
            <person name="Zhang H."/>
            <person name="McKenzie M."/>
            <person name="Knabel M."/>
            <person name="Harris A."/>
            <person name="Allan A.C."/>
            <person name="Gleave A."/>
            <person name="Chen A."/>
            <person name="Janssen B.J."/>
            <person name="Plunkett B."/>
            <person name="Ampomah-Dwamena C."/>
            <person name="Voogd C."/>
            <person name="Leif D."/>
            <person name="Lafferty D."/>
            <person name="Souleyre E.J.F."/>
            <person name="Varkonyi-Gasic E."/>
            <person name="Gambi F."/>
            <person name="Hanley J."/>
            <person name="Yao J.L."/>
            <person name="Cheung J."/>
            <person name="David K.M."/>
            <person name="Warren B."/>
            <person name="Marsh K."/>
            <person name="Snowden K.C."/>
            <person name="Lin-Wang K."/>
            <person name="Brian L."/>
            <person name="Martinez-Sanchez M."/>
            <person name="Wang M."/>
            <person name="Ileperuma N."/>
            <person name="Macnee N."/>
            <person name="Campin R."/>
            <person name="McAtee P."/>
            <person name="Drummond R.S.M."/>
            <person name="Espley R.V."/>
            <person name="Ireland H.S."/>
            <person name="Wu R."/>
            <person name="Atkinson R.G."/>
            <person name="Karunairetnam S."/>
            <person name="Bulley S."/>
            <person name="Chunkath S."/>
            <person name="Hanley Z."/>
            <person name="Storey R."/>
            <person name="Thrimawithana A.H."/>
            <person name="Thomson S."/>
            <person name="David C."/>
            <person name="Testolin R."/>
            <person name="Huang H."/>
            <person name="Hellens R.P."/>
            <person name="Schaffer R.J."/>
        </authorList>
    </citation>
    <scope>NUCLEOTIDE SEQUENCE [LARGE SCALE GENOMIC DNA]</scope>
    <source>
        <strain evidence="6">cv. Red5</strain>
    </source>
</reference>
<dbReference type="PANTHER" id="PTHR33355:SF3">
    <property type="entry name" value="WALL-ASSOCIATED RECEPTOR KINASE GALACTURONAN-BINDING PROTEIN"/>
    <property type="match status" value="1"/>
</dbReference>
<organism evidence="5 6">
    <name type="scientific">Actinidia chinensis var. chinensis</name>
    <name type="common">Chinese soft-hair kiwi</name>
    <dbReference type="NCBI Taxonomy" id="1590841"/>
    <lineage>
        <taxon>Eukaryota</taxon>
        <taxon>Viridiplantae</taxon>
        <taxon>Streptophyta</taxon>
        <taxon>Embryophyta</taxon>
        <taxon>Tracheophyta</taxon>
        <taxon>Spermatophyta</taxon>
        <taxon>Magnoliopsida</taxon>
        <taxon>eudicotyledons</taxon>
        <taxon>Gunneridae</taxon>
        <taxon>Pentapetalae</taxon>
        <taxon>asterids</taxon>
        <taxon>Ericales</taxon>
        <taxon>Actinidiaceae</taxon>
        <taxon>Actinidia</taxon>
    </lineage>
</organism>
<dbReference type="InParanoid" id="A0A2R6QGM7"/>
<accession>A0A2R6QGM7</accession>